<evidence type="ECO:0008006" key="4">
    <source>
        <dbReference type="Google" id="ProtNLM"/>
    </source>
</evidence>
<organism evidence="2 3">
    <name type="scientific">Hymenobacter cellulosivorans</name>
    <dbReference type="NCBI Taxonomy" id="2932249"/>
    <lineage>
        <taxon>Bacteria</taxon>
        <taxon>Pseudomonadati</taxon>
        <taxon>Bacteroidota</taxon>
        <taxon>Cytophagia</taxon>
        <taxon>Cytophagales</taxon>
        <taxon>Hymenobacteraceae</taxon>
        <taxon>Hymenobacter</taxon>
    </lineage>
</organism>
<gene>
    <name evidence="2" type="ORF">MUN80_21345</name>
</gene>
<name>A0ABY4F8D4_9BACT</name>
<keyword evidence="3" id="KW-1185">Reference proteome</keyword>
<reference evidence="2 3" key="1">
    <citation type="submission" date="2022-04" db="EMBL/GenBank/DDBJ databases">
        <title>Hymenobacter sp. isolated from the air.</title>
        <authorList>
            <person name="Won M."/>
            <person name="Lee C.-M."/>
            <person name="Woen H.-Y."/>
            <person name="Kwon S.-W."/>
        </authorList>
    </citation>
    <scope>NUCLEOTIDE SEQUENCE [LARGE SCALE GENOMIC DNA]</scope>
    <source>
        <strain evidence="3">5116 S-27</strain>
    </source>
</reference>
<feature type="region of interest" description="Disordered" evidence="1">
    <location>
        <begin position="65"/>
        <end position="87"/>
    </location>
</feature>
<proteinExistence type="predicted"/>
<feature type="region of interest" description="Disordered" evidence="1">
    <location>
        <begin position="129"/>
        <end position="153"/>
    </location>
</feature>
<evidence type="ECO:0000256" key="1">
    <source>
        <dbReference type="SAM" id="MobiDB-lite"/>
    </source>
</evidence>
<evidence type="ECO:0000313" key="2">
    <source>
        <dbReference type="EMBL" id="UOQ52293.1"/>
    </source>
</evidence>
<protein>
    <recommendedName>
        <fullName evidence="4">XRE family transcriptional regulator</fullName>
    </recommendedName>
</protein>
<feature type="compositionally biased region" description="Pro residues" evidence="1">
    <location>
        <begin position="129"/>
        <end position="148"/>
    </location>
</feature>
<dbReference type="Proteomes" id="UP000831785">
    <property type="component" value="Chromosome"/>
</dbReference>
<sequence>MPRRPAPSDSILSRVRAWFGLNLADLALYLGVSTSLTHAIETKQRGLTHPVRVALLPLRLQLPPPEVPASPAADASLPPATPAPEAADLDLRRRECLRRAQGLLAQADVLAHRAHVAARWAAALPALLPPDPDAEPSPVPVSAEPPTPAQQALTAALEQATDPDDPTFALDHARWLRGWLHRRARPLTPQEATRLHRLRAQAAGLLAEAEALATYL</sequence>
<accession>A0ABY4F8D4</accession>
<evidence type="ECO:0000313" key="3">
    <source>
        <dbReference type="Proteomes" id="UP000831785"/>
    </source>
</evidence>
<feature type="compositionally biased region" description="Low complexity" evidence="1">
    <location>
        <begin position="69"/>
        <end position="86"/>
    </location>
</feature>
<dbReference type="EMBL" id="CP095049">
    <property type="protein sequence ID" value="UOQ52293.1"/>
    <property type="molecule type" value="Genomic_DNA"/>
</dbReference>
<dbReference type="RefSeq" id="WP_244716125.1">
    <property type="nucleotide sequence ID" value="NZ_CP095049.1"/>
</dbReference>